<keyword evidence="3" id="KW-1185">Reference proteome</keyword>
<dbReference type="RefSeq" id="WP_185004693.1">
    <property type="nucleotide sequence ID" value="NZ_BAAAUI010000070.1"/>
</dbReference>
<feature type="transmembrane region" description="Helical" evidence="1">
    <location>
        <begin position="50"/>
        <end position="69"/>
    </location>
</feature>
<evidence type="ECO:0000313" key="3">
    <source>
        <dbReference type="Proteomes" id="UP000533598"/>
    </source>
</evidence>
<keyword evidence="1" id="KW-0812">Transmembrane</keyword>
<accession>A0A7W7CD18</accession>
<proteinExistence type="predicted"/>
<feature type="transmembrane region" description="Helical" evidence="1">
    <location>
        <begin position="150"/>
        <end position="169"/>
    </location>
</feature>
<name>A0A7W7CD18_9PSEU</name>
<dbReference type="InterPro" id="IPR056926">
    <property type="entry name" value="FLQE3_permease"/>
</dbReference>
<reference evidence="2 3" key="1">
    <citation type="submission" date="2020-08" db="EMBL/GenBank/DDBJ databases">
        <title>Sequencing the genomes of 1000 actinobacteria strains.</title>
        <authorList>
            <person name="Klenk H.-P."/>
        </authorList>
    </citation>
    <scope>NUCLEOTIDE SEQUENCE [LARGE SCALE GENOMIC DNA]</scope>
    <source>
        <strain evidence="2 3">DSM 44230</strain>
    </source>
</reference>
<dbReference type="Proteomes" id="UP000533598">
    <property type="component" value="Unassembled WGS sequence"/>
</dbReference>
<organism evidence="2 3">
    <name type="scientific">Crossiella cryophila</name>
    <dbReference type="NCBI Taxonomy" id="43355"/>
    <lineage>
        <taxon>Bacteria</taxon>
        <taxon>Bacillati</taxon>
        <taxon>Actinomycetota</taxon>
        <taxon>Actinomycetes</taxon>
        <taxon>Pseudonocardiales</taxon>
        <taxon>Pseudonocardiaceae</taxon>
        <taxon>Crossiella</taxon>
    </lineage>
</organism>
<dbReference type="EMBL" id="JACHMH010000001">
    <property type="protein sequence ID" value="MBB4678881.1"/>
    <property type="molecule type" value="Genomic_DNA"/>
</dbReference>
<feature type="transmembrane region" description="Helical" evidence="1">
    <location>
        <begin position="20"/>
        <end position="38"/>
    </location>
</feature>
<evidence type="ECO:0000313" key="2">
    <source>
        <dbReference type="EMBL" id="MBB4678881.1"/>
    </source>
</evidence>
<dbReference type="AlphaFoldDB" id="A0A7W7CD18"/>
<gene>
    <name evidence="2" type="ORF">HNR67_004999</name>
</gene>
<sequence length="236" mass="25917">MSATIAALRLDLRLQRRYGFLYAAAFAAVLWIVVLNLLPAKVLGAALPYALFGDLAIVGFFFIAGAVFFEKGERTLFALLSTPLRFREYLLAKLGTLTMIAVTVSLAVVIPLRGLDFHPLTFLAGIVLTSLLMILLGFVTAAPYPSVSEWLMPALVPLVIVNVPLLSYSGVWPEPLLYLIPTHGSLLLLGAAFDQVALSWPQLLYALGYQLLWIVGLFFLARKVFERFVISREGSS</sequence>
<comment type="caution">
    <text evidence="2">The sequence shown here is derived from an EMBL/GenBank/DDBJ whole genome shotgun (WGS) entry which is preliminary data.</text>
</comment>
<keyword evidence="1" id="KW-0472">Membrane</keyword>
<protein>
    <submittedName>
        <fullName evidence="2">Fluoroquinolone transport system permease protein</fullName>
    </submittedName>
</protein>
<feature type="transmembrane region" description="Helical" evidence="1">
    <location>
        <begin position="203"/>
        <end position="221"/>
    </location>
</feature>
<keyword evidence="1" id="KW-1133">Transmembrane helix</keyword>
<feature type="transmembrane region" description="Helical" evidence="1">
    <location>
        <begin position="122"/>
        <end position="144"/>
    </location>
</feature>
<feature type="transmembrane region" description="Helical" evidence="1">
    <location>
        <begin position="89"/>
        <end position="110"/>
    </location>
</feature>
<dbReference type="Pfam" id="PF24686">
    <property type="entry name" value="FLQE3_permease"/>
    <property type="match status" value="1"/>
</dbReference>
<evidence type="ECO:0000256" key="1">
    <source>
        <dbReference type="SAM" id="Phobius"/>
    </source>
</evidence>